<dbReference type="AlphaFoldDB" id="A0A367LQT9"/>
<keyword evidence="3" id="KW-1185">Reference proteome</keyword>
<protein>
    <submittedName>
        <fullName evidence="2">Uncharacterized protein</fullName>
    </submittedName>
</protein>
<keyword evidence="1" id="KW-0472">Membrane</keyword>
<accession>A0A367LQT9</accession>
<gene>
    <name evidence="2" type="ORF">L249_2011</name>
</gene>
<dbReference type="EMBL" id="LKCN02000001">
    <property type="protein sequence ID" value="RCI16779.1"/>
    <property type="molecule type" value="Genomic_DNA"/>
</dbReference>
<comment type="caution">
    <text evidence="2">The sequence shown here is derived from an EMBL/GenBank/DDBJ whole genome shotgun (WGS) entry which is preliminary data.</text>
</comment>
<keyword evidence="1" id="KW-1133">Transmembrane helix</keyword>
<organism evidence="2 3">
    <name type="scientific">Ophiocordyceps polyrhachis-furcata BCC 54312</name>
    <dbReference type="NCBI Taxonomy" id="1330021"/>
    <lineage>
        <taxon>Eukaryota</taxon>
        <taxon>Fungi</taxon>
        <taxon>Dikarya</taxon>
        <taxon>Ascomycota</taxon>
        <taxon>Pezizomycotina</taxon>
        <taxon>Sordariomycetes</taxon>
        <taxon>Hypocreomycetidae</taxon>
        <taxon>Hypocreales</taxon>
        <taxon>Ophiocordycipitaceae</taxon>
        <taxon>Ophiocordyceps</taxon>
    </lineage>
</organism>
<evidence type="ECO:0000313" key="2">
    <source>
        <dbReference type="EMBL" id="RCI16779.1"/>
    </source>
</evidence>
<proteinExistence type="predicted"/>
<name>A0A367LQT9_9HYPO</name>
<evidence type="ECO:0000313" key="3">
    <source>
        <dbReference type="Proteomes" id="UP000253664"/>
    </source>
</evidence>
<keyword evidence="1" id="KW-0812">Transmembrane</keyword>
<dbReference type="Proteomes" id="UP000253664">
    <property type="component" value="Unassembled WGS sequence"/>
</dbReference>
<sequence>MACFPLNFHLIISVCPSMEPRDMKLPTSMEATELSTLLSGIFQFRKALPYLATPSTYLAPTYYLPRMNIQHMLSSHDIFHQTYLPRETADVSFFLFFPLFVLVLVFFYFFPLVITFSFFSPFHPSLSEFSSSSSSSSAYSTLNLSNTQKRRKDDAFFFPTILEILSR</sequence>
<evidence type="ECO:0000256" key="1">
    <source>
        <dbReference type="SAM" id="Phobius"/>
    </source>
</evidence>
<feature type="transmembrane region" description="Helical" evidence="1">
    <location>
        <begin position="93"/>
        <end position="119"/>
    </location>
</feature>
<reference evidence="2 3" key="1">
    <citation type="journal article" date="2015" name="BMC Genomics">
        <title>Insights from the genome of Ophiocordyceps polyrhachis-furcata to pathogenicity and host specificity in insect fungi.</title>
        <authorList>
            <person name="Wichadakul D."/>
            <person name="Kobmoo N."/>
            <person name="Ingsriswang S."/>
            <person name="Tangphatsornruang S."/>
            <person name="Chantasingh D."/>
            <person name="Luangsa-ard J.J."/>
            <person name="Eurwilaichitr L."/>
        </authorList>
    </citation>
    <scope>NUCLEOTIDE SEQUENCE [LARGE SCALE GENOMIC DNA]</scope>
    <source>
        <strain evidence="2 3">BCC 54312</strain>
    </source>
</reference>